<sequence>MYLFPTVITSGLIFENYSKKYNHVPCRPVFPATKIEQLELIFPKRRSPLQPGQETSNL</sequence>
<dbReference type="Proteomes" id="UP000479000">
    <property type="component" value="Unassembled WGS sequence"/>
</dbReference>
<dbReference type="AlphaFoldDB" id="A0A6H5HVJ6"/>
<organism evidence="1 2">
    <name type="scientific">Nesidiocoris tenuis</name>
    <dbReference type="NCBI Taxonomy" id="355587"/>
    <lineage>
        <taxon>Eukaryota</taxon>
        <taxon>Metazoa</taxon>
        <taxon>Ecdysozoa</taxon>
        <taxon>Arthropoda</taxon>
        <taxon>Hexapoda</taxon>
        <taxon>Insecta</taxon>
        <taxon>Pterygota</taxon>
        <taxon>Neoptera</taxon>
        <taxon>Paraneoptera</taxon>
        <taxon>Hemiptera</taxon>
        <taxon>Heteroptera</taxon>
        <taxon>Panheteroptera</taxon>
        <taxon>Cimicomorpha</taxon>
        <taxon>Miridae</taxon>
        <taxon>Dicyphina</taxon>
        <taxon>Nesidiocoris</taxon>
    </lineage>
</organism>
<gene>
    <name evidence="1" type="ORF">NTEN_LOCUS22956</name>
</gene>
<feature type="non-terminal residue" evidence="1">
    <location>
        <position position="58"/>
    </location>
</feature>
<name>A0A6H5HVJ6_9HEMI</name>
<keyword evidence="2" id="KW-1185">Reference proteome</keyword>
<protein>
    <submittedName>
        <fullName evidence="1">Uncharacterized protein</fullName>
    </submittedName>
</protein>
<accession>A0A6H5HVJ6</accession>
<reference evidence="1 2" key="1">
    <citation type="submission" date="2020-02" db="EMBL/GenBank/DDBJ databases">
        <authorList>
            <person name="Ferguson B K."/>
        </authorList>
    </citation>
    <scope>NUCLEOTIDE SEQUENCE [LARGE SCALE GENOMIC DNA]</scope>
</reference>
<dbReference type="EMBL" id="CADCXU010033921">
    <property type="protein sequence ID" value="CAB0019244.1"/>
    <property type="molecule type" value="Genomic_DNA"/>
</dbReference>
<evidence type="ECO:0000313" key="2">
    <source>
        <dbReference type="Proteomes" id="UP000479000"/>
    </source>
</evidence>
<evidence type="ECO:0000313" key="1">
    <source>
        <dbReference type="EMBL" id="CAB0019244.1"/>
    </source>
</evidence>
<proteinExistence type="predicted"/>